<dbReference type="SMART" id="SM00471">
    <property type="entry name" value="HDc"/>
    <property type="match status" value="1"/>
</dbReference>
<evidence type="ECO:0000259" key="1">
    <source>
        <dbReference type="PROSITE" id="PS51831"/>
    </source>
</evidence>
<feature type="domain" description="HD" evidence="1">
    <location>
        <begin position="42"/>
        <end position="146"/>
    </location>
</feature>
<dbReference type="EMBL" id="AZCV01000002">
    <property type="protein sequence ID" value="KRK38065.1"/>
    <property type="molecule type" value="Genomic_DNA"/>
</dbReference>
<proteinExistence type="predicted"/>
<name>A0A0R1H2W4_9LACO</name>
<dbReference type="Proteomes" id="UP000050909">
    <property type="component" value="Unassembled WGS sequence"/>
</dbReference>
<dbReference type="SUPFAM" id="SSF109604">
    <property type="entry name" value="HD-domain/PDEase-like"/>
    <property type="match status" value="1"/>
</dbReference>
<evidence type="ECO:0000313" key="2">
    <source>
        <dbReference type="EMBL" id="KRK38065.1"/>
    </source>
</evidence>
<keyword evidence="3" id="KW-1185">Reference proteome</keyword>
<dbReference type="InterPro" id="IPR003607">
    <property type="entry name" value="HD/PDEase_dom"/>
</dbReference>
<evidence type="ECO:0000313" key="3">
    <source>
        <dbReference type="Proteomes" id="UP000050909"/>
    </source>
</evidence>
<reference evidence="2 3" key="1">
    <citation type="journal article" date="2015" name="Genome Announc.">
        <title>Expanding the biotechnology potential of lactobacilli through comparative genomics of 213 strains and associated genera.</title>
        <authorList>
            <person name="Sun Z."/>
            <person name="Harris H.M."/>
            <person name="McCann A."/>
            <person name="Guo C."/>
            <person name="Argimon S."/>
            <person name="Zhang W."/>
            <person name="Yang X."/>
            <person name="Jeffery I.B."/>
            <person name="Cooney J.C."/>
            <person name="Kagawa T.F."/>
            <person name="Liu W."/>
            <person name="Song Y."/>
            <person name="Salvetti E."/>
            <person name="Wrobel A."/>
            <person name="Rasinkangas P."/>
            <person name="Parkhill J."/>
            <person name="Rea M.C."/>
            <person name="O'Sullivan O."/>
            <person name="Ritari J."/>
            <person name="Douillard F.P."/>
            <person name="Paul Ross R."/>
            <person name="Yang R."/>
            <person name="Briner A.E."/>
            <person name="Felis G.E."/>
            <person name="de Vos W.M."/>
            <person name="Barrangou R."/>
            <person name="Klaenhammer T.R."/>
            <person name="Caufield P.W."/>
            <person name="Cui Y."/>
            <person name="Zhang H."/>
            <person name="O'Toole P.W."/>
        </authorList>
    </citation>
    <scope>NUCLEOTIDE SEQUENCE [LARGE SCALE GENOMIC DNA]</scope>
    <source>
        <strain evidence="2 3">DSM 20534</strain>
    </source>
</reference>
<organism evidence="2 3">
    <name type="scientific">Amylolactobacillus amylotrophicus DSM 20534</name>
    <dbReference type="NCBI Taxonomy" id="1423722"/>
    <lineage>
        <taxon>Bacteria</taxon>
        <taxon>Bacillati</taxon>
        <taxon>Bacillota</taxon>
        <taxon>Bacilli</taxon>
        <taxon>Lactobacillales</taxon>
        <taxon>Lactobacillaceae</taxon>
        <taxon>Amylolactobacillus</taxon>
    </lineage>
</organism>
<dbReference type="Pfam" id="PF01966">
    <property type="entry name" value="HD"/>
    <property type="match status" value="1"/>
</dbReference>
<dbReference type="PANTHER" id="PTHR33594:SF1">
    <property type="entry name" value="HD_PDEASE DOMAIN-CONTAINING PROTEIN"/>
    <property type="match status" value="1"/>
</dbReference>
<dbReference type="PATRIC" id="fig|1423722.3.peg.852"/>
<dbReference type="CDD" id="cd00077">
    <property type="entry name" value="HDc"/>
    <property type="match status" value="1"/>
</dbReference>
<dbReference type="PANTHER" id="PTHR33594">
    <property type="entry name" value="SUPERFAMILY HYDROLASE, PUTATIVE (AFU_ORTHOLOGUE AFUA_1G03035)-RELATED"/>
    <property type="match status" value="1"/>
</dbReference>
<accession>A0A0R1H2W4</accession>
<comment type="caution">
    <text evidence="2">The sequence shown here is derived from an EMBL/GenBank/DDBJ whole genome shotgun (WGS) entry which is preliminary data.</text>
</comment>
<dbReference type="Gene3D" id="1.10.472.50">
    <property type="entry name" value="HD-domain/PDEase-like"/>
    <property type="match status" value="1"/>
</dbReference>
<dbReference type="PROSITE" id="PS51831">
    <property type="entry name" value="HD"/>
    <property type="match status" value="1"/>
</dbReference>
<dbReference type="AlphaFoldDB" id="A0A0R1H2W4"/>
<sequence length="233" mass="27413">MNGSFHRHEKERNKLDQIEKTQVQQVAMLVRRKMESDQSGHDYEHVRRVVRNAQYLLDKEKKADDFKVLLACYLHDFYDEKLVQDVTAEKANLRHILVQQFEISSDTINDIFQIIDQMSFAHNLAETHKLSLEGQIVQDADRLDAIGAIGVFRAIRYGVVHGIADYDSTLEPREELTQDNYREDTTIINHFYEKLFKLEKLMNTKAAKRIARSRTKLMQEFVSEYEAEYRGEK</sequence>
<gene>
    <name evidence="2" type="ORF">FC62_GL000835</name>
</gene>
<dbReference type="Gene3D" id="1.20.58.1910">
    <property type="match status" value="1"/>
</dbReference>
<dbReference type="InterPro" id="IPR006674">
    <property type="entry name" value="HD_domain"/>
</dbReference>
<protein>
    <recommendedName>
        <fullName evidence="1">HD domain-containing protein</fullName>
    </recommendedName>
</protein>